<evidence type="ECO:0000256" key="3">
    <source>
        <dbReference type="ARBA" id="ARBA00023163"/>
    </source>
</evidence>
<dbReference type="InterPro" id="IPR010982">
    <property type="entry name" value="Lambda_DNA-bd_dom_sf"/>
</dbReference>
<dbReference type="Pfam" id="PF09856">
    <property type="entry name" value="ScfRs"/>
    <property type="match status" value="1"/>
</dbReference>
<evidence type="ECO:0000259" key="4">
    <source>
        <dbReference type="PROSITE" id="PS50943"/>
    </source>
</evidence>
<evidence type="ECO:0000256" key="1">
    <source>
        <dbReference type="ARBA" id="ARBA00023015"/>
    </source>
</evidence>
<dbReference type="Gene3D" id="1.10.260.40">
    <property type="entry name" value="lambda repressor-like DNA-binding domains"/>
    <property type="match status" value="1"/>
</dbReference>
<keyword evidence="6" id="KW-1185">Reference proteome</keyword>
<dbReference type="SUPFAM" id="SSF47413">
    <property type="entry name" value="lambda repressor-like DNA-binding domains"/>
    <property type="match status" value="1"/>
</dbReference>
<evidence type="ECO:0000313" key="5">
    <source>
        <dbReference type="EMBL" id="AVO36291.1"/>
    </source>
</evidence>
<dbReference type="EMBL" id="CP027665">
    <property type="protein sequence ID" value="AVO36291.1"/>
    <property type="molecule type" value="Genomic_DNA"/>
</dbReference>
<evidence type="ECO:0000313" key="6">
    <source>
        <dbReference type="Proteomes" id="UP000237655"/>
    </source>
</evidence>
<protein>
    <submittedName>
        <fullName evidence="5">Helix-turn-helix domain-containing protein</fullName>
    </submittedName>
</protein>
<dbReference type="Proteomes" id="UP000237655">
    <property type="component" value="Chromosome"/>
</dbReference>
<dbReference type="InterPro" id="IPR001387">
    <property type="entry name" value="Cro/C1-type_HTH"/>
</dbReference>
<keyword evidence="3" id="KW-0804">Transcription</keyword>
<dbReference type="GO" id="GO:0003700">
    <property type="term" value="F:DNA-binding transcription factor activity"/>
    <property type="evidence" value="ECO:0007669"/>
    <property type="project" value="TreeGrafter"/>
</dbReference>
<evidence type="ECO:0000256" key="2">
    <source>
        <dbReference type="ARBA" id="ARBA00023125"/>
    </source>
</evidence>
<keyword evidence="2" id="KW-0238">DNA-binding</keyword>
<dbReference type="CDD" id="cd00093">
    <property type="entry name" value="HTH_XRE"/>
    <property type="match status" value="1"/>
</dbReference>
<dbReference type="GO" id="GO:0003677">
    <property type="term" value="F:DNA binding"/>
    <property type="evidence" value="ECO:0007669"/>
    <property type="project" value="UniProtKB-KW"/>
</dbReference>
<gene>
    <name evidence="5" type="ORF">C6Y53_00255</name>
</gene>
<reference evidence="6" key="1">
    <citation type="submission" date="2018-03" db="EMBL/GenBank/DDBJ databases">
        <title>Genomic analysis of the strain SH-1 isolated from shrimp intestine.</title>
        <authorList>
            <person name="Kim Y.-S."/>
            <person name="Kim S.-E."/>
            <person name="Kim K.-H."/>
        </authorList>
    </citation>
    <scope>NUCLEOTIDE SEQUENCE [LARGE SCALE GENOMIC DNA]</scope>
    <source>
        <strain evidence="6">SH-1</strain>
    </source>
</reference>
<organism evidence="5 6">
    <name type="scientific">Pukyongiella litopenaei</name>
    <dbReference type="NCBI Taxonomy" id="2605946"/>
    <lineage>
        <taxon>Bacteria</taxon>
        <taxon>Pseudomonadati</taxon>
        <taxon>Pseudomonadota</taxon>
        <taxon>Alphaproteobacteria</taxon>
        <taxon>Rhodobacterales</taxon>
        <taxon>Paracoccaceae</taxon>
        <taxon>Pukyongiella</taxon>
    </lineage>
</organism>
<dbReference type="RefSeq" id="WP_106470606.1">
    <property type="nucleotide sequence ID" value="NZ_CP027665.1"/>
</dbReference>
<accession>A0A2S0MKK8</accession>
<dbReference type="AlphaFoldDB" id="A0A2S0MKK8"/>
<keyword evidence="1" id="KW-0805">Transcription regulation</keyword>
<dbReference type="Pfam" id="PF01381">
    <property type="entry name" value="HTH_3"/>
    <property type="match status" value="1"/>
</dbReference>
<feature type="domain" description="HTH cro/C1-type" evidence="4">
    <location>
        <begin position="15"/>
        <end position="69"/>
    </location>
</feature>
<dbReference type="SMART" id="SM00530">
    <property type="entry name" value="HTH_XRE"/>
    <property type="match status" value="1"/>
</dbReference>
<proteinExistence type="predicted"/>
<name>A0A2S0MKK8_9RHOB</name>
<sequence length="438" mass="47566">MGRDTARDTLTGSRIRERRAVTGLRQAELARLVGISPSYLNLIEHNRRRIGGKLLVDIAAQLGVEPSMLTEGAEAALIASLREAAADANTSGDEIARADEFAGRFPAWAGVLAHHQRHIAALERTVETLSDRLTHDPQLAASLHEVLSTAAAIRSTAAILAEPGDIDAEWRDRFHRNINQDAERLAESSKTLMRFLDDSEVSSEKRGMPQEEAEAFFAAHDYHFPALENGRDNPERLARSAPELATEAARAIAHDALVQYAADAALMPLGALRRALARFGPDPVALQRAFSAALPAVFRRLAALPRDLMPQEAGLVVCDASGSILFRKPVTGFALPRFGASCPLWPLFVALNRPMVPVRRAVSQLGRSAARFDCMAVAEPHGATGFGRDPVYRSVMLILPLPDEVQPDEVQPVGSSCRVCPRPACRARREPSILGEGF</sequence>
<dbReference type="PANTHER" id="PTHR46797:SF23">
    <property type="entry name" value="HTH-TYPE TRANSCRIPTIONAL REGULATOR SUTR"/>
    <property type="match status" value="1"/>
</dbReference>
<dbReference type="InterPro" id="IPR050807">
    <property type="entry name" value="TransReg_Diox_bact_type"/>
</dbReference>
<dbReference type="GO" id="GO:0005829">
    <property type="term" value="C:cytosol"/>
    <property type="evidence" value="ECO:0007669"/>
    <property type="project" value="TreeGrafter"/>
</dbReference>
<dbReference type="PROSITE" id="PS50943">
    <property type="entry name" value="HTH_CROC1"/>
    <property type="match status" value="1"/>
</dbReference>
<dbReference type="InterPro" id="IPR018653">
    <property type="entry name" value="ScfR_C"/>
</dbReference>
<dbReference type="KEGG" id="thas:C6Y53_00255"/>
<dbReference type="PANTHER" id="PTHR46797">
    <property type="entry name" value="HTH-TYPE TRANSCRIPTIONAL REGULATOR"/>
    <property type="match status" value="1"/>
</dbReference>